<protein>
    <recommendedName>
        <fullName evidence="2">VCBS repeat-containing protein</fullName>
    </recommendedName>
</protein>
<reference evidence="1" key="1">
    <citation type="submission" date="2018-05" db="EMBL/GenBank/DDBJ databases">
        <authorList>
            <person name="Lanie J.A."/>
            <person name="Ng W.-L."/>
            <person name="Kazmierczak K.M."/>
            <person name="Andrzejewski T.M."/>
            <person name="Davidsen T.M."/>
            <person name="Wayne K.J."/>
            <person name="Tettelin H."/>
            <person name="Glass J.I."/>
            <person name="Rusch D."/>
            <person name="Podicherti R."/>
            <person name="Tsui H.-C.T."/>
            <person name="Winkler M.E."/>
        </authorList>
    </citation>
    <scope>NUCLEOTIDE SEQUENCE</scope>
</reference>
<dbReference type="AlphaFoldDB" id="A0A383CTD8"/>
<accession>A0A383CTD8</accession>
<evidence type="ECO:0000313" key="1">
    <source>
        <dbReference type="EMBL" id="SVE35309.1"/>
    </source>
</evidence>
<dbReference type="EMBL" id="UINC01211422">
    <property type="protein sequence ID" value="SVE35309.1"/>
    <property type="molecule type" value="Genomic_DNA"/>
</dbReference>
<dbReference type="SUPFAM" id="SSF89372">
    <property type="entry name" value="Fucose-specific lectin"/>
    <property type="match status" value="1"/>
</dbReference>
<proteinExistence type="predicted"/>
<organism evidence="1">
    <name type="scientific">marine metagenome</name>
    <dbReference type="NCBI Taxonomy" id="408172"/>
    <lineage>
        <taxon>unclassified sequences</taxon>
        <taxon>metagenomes</taxon>
        <taxon>ecological metagenomes</taxon>
    </lineage>
</organism>
<dbReference type="Gene3D" id="2.120.10.70">
    <property type="entry name" value="Fucose-specific lectin"/>
    <property type="match status" value="1"/>
</dbReference>
<gene>
    <name evidence="1" type="ORF">METZ01_LOCUS488163</name>
</gene>
<name>A0A383CTD8_9ZZZZ</name>
<evidence type="ECO:0008006" key="2">
    <source>
        <dbReference type="Google" id="ProtNLM"/>
    </source>
</evidence>
<feature type="non-terminal residue" evidence="1">
    <location>
        <position position="239"/>
    </location>
</feature>
<sequence length="239" mass="26017">DFDGDGLSEIMISVDNPDSLSDNGRIDALSERDWESLDISFDGTLFDLDIGSTLSGASQLLVTEQYQEGGISVKMVQHANDGTPAGVWLHHTLAHSETNGTLSAEMETVDGGQPVVYIADSANDAVLSMKAQGRLAIEYSLVSNGNIGSHPNMIIDNDENTHIFYLDETNSKLWYSTETSSGWDTEMITSQLTPSNMSLHSDGSEQYLIYQQDESVTVMVRSSWSETSEGIDAYASTIL</sequence>
<feature type="non-terminal residue" evidence="1">
    <location>
        <position position="1"/>
    </location>
</feature>